<evidence type="ECO:0000256" key="6">
    <source>
        <dbReference type="ARBA" id="ARBA00023065"/>
    </source>
</evidence>
<dbReference type="GO" id="GO:0046961">
    <property type="term" value="F:proton-transporting ATPase activity, rotational mechanism"/>
    <property type="evidence" value="ECO:0007669"/>
    <property type="project" value="InterPro"/>
</dbReference>
<dbReference type="GO" id="GO:0051117">
    <property type="term" value="F:ATPase binding"/>
    <property type="evidence" value="ECO:0007669"/>
    <property type="project" value="TreeGrafter"/>
</dbReference>
<name>A0A1L3GFM2_SYNAC</name>
<evidence type="ECO:0000256" key="1">
    <source>
        <dbReference type="ARBA" id="ARBA00004141"/>
    </source>
</evidence>
<dbReference type="EMBL" id="CP015518">
    <property type="protein sequence ID" value="APG24753.1"/>
    <property type="molecule type" value="Genomic_DNA"/>
</dbReference>
<accession>A0A1L3GFM2</accession>
<proteinExistence type="inferred from homology"/>
<dbReference type="STRING" id="29542.A6070_00635"/>
<dbReference type="InterPro" id="IPR002490">
    <property type="entry name" value="V-ATPase_116kDa_su"/>
</dbReference>
<feature type="transmembrane region" description="Helical" evidence="8">
    <location>
        <begin position="503"/>
        <end position="523"/>
    </location>
</feature>
<feature type="transmembrane region" description="Helical" evidence="8">
    <location>
        <begin position="312"/>
        <end position="342"/>
    </location>
</feature>
<feature type="transmembrane region" description="Helical" evidence="8">
    <location>
        <begin position="429"/>
        <end position="448"/>
    </location>
</feature>
<evidence type="ECO:0000256" key="3">
    <source>
        <dbReference type="ARBA" id="ARBA00022448"/>
    </source>
</evidence>
<evidence type="ECO:0000256" key="7">
    <source>
        <dbReference type="ARBA" id="ARBA00023136"/>
    </source>
</evidence>
<evidence type="ECO:0000256" key="2">
    <source>
        <dbReference type="ARBA" id="ARBA00009904"/>
    </source>
</evidence>
<dbReference type="GO" id="GO:0016471">
    <property type="term" value="C:vacuolar proton-transporting V-type ATPase complex"/>
    <property type="evidence" value="ECO:0007669"/>
    <property type="project" value="TreeGrafter"/>
</dbReference>
<dbReference type="PANTHER" id="PTHR11629:SF63">
    <property type="entry name" value="V-TYPE PROTON ATPASE SUBUNIT A"/>
    <property type="match status" value="1"/>
</dbReference>
<comment type="similarity">
    <text evidence="2">Belongs to the V-ATPase 116 kDa subunit family.</text>
</comment>
<evidence type="ECO:0000313" key="9">
    <source>
        <dbReference type="EMBL" id="APG24753.1"/>
    </source>
</evidence>
<dbReference type="GO" id="GO:0007035">
    <property type="term" value="P:vacuolar acidification"/>
    <property type="evidence" value="ECO:0007669"/>
    <property type="project" value="TreeGrafter"/>
</dbReference>
<feature type="transmembrane region" description="Helical" evidence="8">
    <location>
        <begin position="535"/>
        <end position="558"/>
    </location>
</feature>
<dbReference type="OrthoDB" id="9803814at2"/>
<comment type="subcellular location">
    <subcellularLocation>
        <location evidence="1">Membrane</location>
        <topology evidence="1">Multi-pass membrane protein</topology>
    </subcellularLocation>
</comment>
<dbReference type="AlphaFoldDB" id="A0A1L3GFM2"/>
<evidence type="ECO:0000313" key="10">
    <source>
        <dbReference type="Proteomes" id="UP000182264"/>
    </source>
</evidence>
<reference evidence="9 10" key="1">
    <citation type="journal article" date="2017" name="Genome Announc.">
        <title>Complete Genome Sequences of Two Acetylene-Fermenting Pelobacter acetylenicus Strains.</title>
        <authorList>
            <person name="Sutton J.M."/>
            <person name="Baesman S.M."/>
            <person name="Fierst J.L."/>
            <person name="Poret-Peterson A.T."/>
            <person name="Oremland R.S."/>
            <person name="Dunlap D.S."/>
            <person name="Akob D.M."/>
        </authorList>
    </citation>
    <scope>NUCLEOTIDE SEQUENCE [LARGE SCALE GENOMIC DNA]</scope>
    <source>
        <strain evidence="9 10">DSM 3247</strain>
    </source>
</reference>
<dbReference type="GO" id="GO:0033179">
    <property type="term" value="C:proton-transporting V-type ATPase, V0 domain"/>
    <property type="evidence" value="ECO:0007669"/>
    <property type="project" value="InterPro"/>
</dbReference>
<keyword evidence="3" id="KW-0813">Transport</keyword>
<dbReference type="RefSeq" id="WP_072286598.1">
    <property type="nucleotide sequence ID" value="NZ_CP015455.1"/>
</dbReference>
<feature type="transmembrane region" description="Helical" evidence="8">
    <location>
        <begin position="454"/>
        <end position="471"/>
    </location>
</feature>
<dbReference type="PANTHER" id="PTHR11629">
    <property type="entry name" value="VACUOLAR PROTON ATPASES"/>
    <property type="match status" value="1"/>
</dbReference>
<dbReference type="KEGG" id="pace:A6070_00635"/>
<keyword evidence="10" id="KW-1185">Reference proteome</keyword>
<evidence type="ECO:0000256" key="4">
    <source>
        <dbReference type="ARBA" id="ARBA00022692"/>
    </source>
</evidence>
<keyword evidence="5 8" id="KW-1133">Transmembrane helix</keyword>
<evidence type="ECO:0000256" key="8">
    <source>
        <dbReference type="SAM" id="Phobius"/>
    </source>
</evidence>
<keyword evidence="4 8" id="KW-0812">Transmembrane</keyword>
<protein>
    <recommendedName>
        <fullName evidence="11">V-type ATP synthase subunit I</fullName>
    </recommendedName>
</protein>
<feature type="transmembrane region" description="Helical" evidence="8">
    <location>
        <begin position="396"/>
        <end position="417"/>
    </location>
</feature>
<keyword evidence="6" id="KW-0406">Ion transport</keyword>
<sequence length="593" mass="64656">MIEPMKKLSLVCLEEHREQTIEQLAELGTVHVHPAQPPDSVQLASLRNRHGRLARAMAVLDNIAPDDRAAICGQSPDAEELCASVMEATAECNTLQTRIDALHLELQELQPWGDFDPETIAALRKNNLVVAFGKSAAGHLPELPEGAVLHKTATFGRQDYFVVVAPAGTTLPFTPLPVSQTTSARELRKQLADSEQALAEQHSLLAALTSCSAVLHDELRQLEAEIAHCVARDGMGQKGRLAYLQGYIPVNKVDSLREAARRQGWALLLSDPDRADRCVPTLVRLPRWVEPIRLVFKSLGVIPGYHEIDISAWFLIFFSLFFAILIGDAGYGAVFLVATVALRKKFPKAPAQPFWLFGELAVCTIVWGVLSGTYFGWTGGGRNIAVLEALTDSIQVQKLCFLIGVIHLAIAHIWNALMIGWRVRAISELGWVLIFCGNFFLAGQMVLGQQVAPGLLWWLYGPGALAVVLFSRPSFNPFKAVAGGLGSLAMNIINSFVDLVSYIRLFAVGAATVAVAQSFNSMALGMQMHPLLKGLAVAVILLLGHGLNIVLCAMSVLVHGIRLNMLEFSGHLGMEWAGVPYRPLAKPSRRKQS</sequence>
<keyword evidence="7 8" id="KW-0472">Membrane</keyword>
<feature type="transmembrane region" description="Helical" evidence="8">
    <location>
        <begin position="354"/>
        <end position="376"/>
    </location>
</feature>
<organism evidence="9 10">
    <name type="scientific">Syntrophotalea acetylenica</name>
    <name type="common">Pelobacter acetylenicus</name>
    <dbReference type="NCBI Taxonomy" id="29542"/>
    <lineage>
        <taxon>Bacteria</taxon>
        <taxon>Pseudomonadati</taxon>
        <taxon>Thermodesulfobacteriota</taxon>
        <taxon>Desulfuromonadia</taxon>
        <taxon>Desulfuromonadales</taxon>
        <taxon>Syntrophotaleaceae</taxon>
        <taxon>Syntrophotalea</taxon>
    </lineage>
</organism>
<gene>
    <name evidence="9" type="ORF">A7E75_06700</name>
</gene>
<evidence type="ECO:0000256" key="5">
    <source>
        <dbReference type="ARBA" id="ARBA00022989"/>
    </source>
</evidence>
<dbReference type="Proteomes" id="UP000182264">
    <property type="component" value="Chromosome"/>
</dbReference>
<evidence type="ECO:0008006" key="11">
    <source>
        <dbReference type="Google" id="ProtNLM"/>
    </source>
</evidence>